<keyword evidence="7" id="KW-0812">Transmembrane</keyword>
<feature type="region of interest" description="Disordered" evidence="6">
    <location>
        <begin position="241"/>
        <end position="368"/>
    </location>
</feature>
<dbReference type="InterPro" id="IPR043147">
    <property type="entry name" value="Penicillin_amidase_A-knob"/>
</dbReference>
<comment type="similarity">
    <text evidence="1">Belongs to the peptidase S45 family.</text>
</comment>
<dbReference type="InterPro" id="IPR014395">
    <property type="entry name" value="Pen/GL7ACA/AHL_acylase"/>
</dbReference>
<dbReference type="CDD" id="cd03747">
    <property type="entry name" value="Ntn_PGA_like"/>
    <property type="match status" value="1"/>
</dbReference>
<dbReference type="Gene3D" id="1.10.1400.10">
    <property type="match status" value="1"/>
</dbReference>
<evidence type="ECO:0000256" key="6">
    <source>
        <dbReference type="SAM" id="MobiDB-lite"/>
    </source>
</evidence>
<accession>A0A7T3ZY12</accession>
<dbReference type="GO" id="GO:0046872">
    <property type="term" value="F:metal ion binding"/>
    <property type="evidence" value="ECO:0007669"/>
    <property type="project" value="UniProtKB-KW"/>
</dbReference>
<dbReference type="Gene3D" id="3.60.20.10">
    <property type="entry name" value="Glutamine Phosphoribosylpyrophosphate, subunit 1, domain 1"/>
    <property type="match status" value="1"/>
</dbReference>
<keyword evidence="7" id="KW-1133">Transmembrane helix</keyword>
<feature type="active site" description="Nucleophile" evidence="4">
    <location>
        <position position="392"/>
    </location>
</feature>
<organism evidence="8 9">
    <name type="scientific">Brevibacterium casei</name>
    <dbReference type="NCBI Taxonomy" id="33889"/>
    <lineage>
        <taxon>Bacteria</taxon>
        <taxon>Bacillati</taxon>
        <taxon>Actinomycetota</taxon>
        <taxon>Actinomycetes</taxon>
        <taxon>Micrococcales</taxon>
        <taxon>Brevibacteriaceae</taxon>
        <taxon>Brevibacterium</taxon>
    </lineage>
</organism>
<dbReference type="Proteomes" id="UP000595374">
    <property type="component" value="Chromosome"/>
</dbReference>
<evidence type="ECO:0000256" key="2">
    <source>
        <dbReference type="ARBA" id="ARBA00022801"/>
    </source>
</evidence>
<evidence type="ECO:0000256" key="1">
    <source>
        <dbReference type="ARBA" id="ARBA00006586"/>
    </source>
</evidence>
<keyword evidence="5" id="KW-0479">Metal-binding</keyword>
<dbReference type="Pfam" id="PF01804">
    <property type="entry name" value="Penicil_amidase"/>
    <property type="match status" value="1"/>
</dbReference>
<dbReference type="Gene3D" id="1.10.439.10">
    <property type="entry name" value="Penicillin Amidohydrolase, domain 1"/>
    <property type="match status" value="1"/>
</dbReference>
<dbReference type="InterPro" id="IPR023343">
    <property type="entry name" value="Penicillin_amidase_dom1"/>
</dbReference>
<feature type="compositionally biased region" description="Low complexity" evidence="6">
    <location>
        <begin position="252"/>
        <end position="263"/>
    </location>
</feature>
<gene>
    <name evidence="8" type="ORF">I6H47_13550</name>
</gene>
<evidence type="ECO:0000313" key="8">
    <source>
        <dbReference type="EMBL" id="QQB13802.1"/>
    </source>
</evidence>
<feature type="binding site" evidence="5">
    <location>
        <position position="470"/>
    </location>
    <ligand>
        <name>Ca(2+)</name>
        <dbReference type="ChEBI" id="CHEBI:29108"/>
    </ligand>
</feature>
<evidence type="ECO:0000256" key="7">
    <source>
        <dbReference type="SAM" id="Phobius"/>
    </source>
</evidence>
<dbReference type="InterPro" id="IPR029055">
    <property type="entry name" value="Ntn_hydrolases_N"/>
</dbReference>
<dbReference type="PANTHER" id="PTHR34218">
    <property type="entry name" value="PEPTIDASE S45 PENICILLIN AMIDASE"/>
    <property type="match status" value="1"/>
</dbReference>
<evidence type="ECO:0000313" key="9">
    <source>
        <dbReference type="Proteomes" id="UP000595374"/>
    </source>
</evidence>
<keyword evidence="7" id="KW-0472">Membrane</keyword>
<dbReference type="PANTHER" id="PTHR34218:SF4">
    <property type="entry name" value="ACYL-HOMOSERINE LACTONE ACYLASE QUIP"/>
    <property type="match status" value="1"/>
</dbReference>
<feature type="compositionally biased region" description="Polar residues" evidence="6">
    <location>
        <begin position="270"/>
        <end position="334"/>
    </location>
</feature>
<keyword evidence="3" id="KW-0865">Zymogen</keyword>
<keyword evidence="2" id="KW-0378">Hydrolase</keyword>
<dbReference type="Gene3D" id="2.30.120.10">
    <property type="match status" value="1"/>
</dbReference>
<protein>
    <submittedName>
        <fullName evidence="8">Penicillin acylase family protein</fullName>
    </submittedName>
</protein>
<comment type="cofactor">
    <cofactor evidence="5">
        <name>Ca(2+)</name>
        <dbReference type="ChEBI" id="CHEBI:29108"/>
    </cofactor>
    <text evidence="5">Binds 1 Ca(2+) ion per dimer.</text>
</comment>
<feature type="transmembrane region" description="Helical" evidence="7">
    <location>
        <begin position="30"/>
        <end position="53"/>
    </location>
</feature>
<dbReference type="RefSeq" id="WP_198498962.1">
    <property type="nucleotide sequence ID" value="NZ_CP065989.1"/>
</dbReference>
<dbReference type="PIRSF" id="PIRSF001227">
    <property type="entry name" value="Pen_acylase"/>
    <property type="match status" value="1"/>
</dbReference>
<feature type="binding site" evidence="5">
    <location>
        <position position="220"/>
    </location>
    <ligand>
        <name>Ca(2+)</name>
        <dbReference type="ChEBI" id="CHEBI:29108"/>
    </ligand>
</feature>
<dbReference type="SUPFAM" id="SSF56235">
    <property type="entry name" value="N-terminal nucleophile aminohydrolases (Ntn hydrolases)"/>
    <property type="match status" value="1"/>
</dbReference>
<evidence type="ECO:0000256" key="3">
    <source>
        <dbReference type="ARBA" id="ARBA00023145"/>
    </source>
</evidence>
<proteinExistence type="inferred from homology"/>
<evidence type="ECO:0000256" key="5">
    <source>
        <dbReference type="PIRSR" id="PIRSR001227-2"/>
    </source>
</evidence>
<evidence type="ECO:0000256" key="4">
    <source>
        <dbReference type="PIRSR" id="PIRSR001227-1"/>
    </source>
</evidence>
<reference evidence="8 9" key="1">
    <citation type="submission" date="2020-12" db="EMBL/GenBank/DDBJ databases">
        <title>FDA dAtabase for Regulatory Grade micrObial Sequences (FDA-ARGOS): Supporting development and validation of Infectious Disease Dx tests.</title>
        <authorList>
            <person name="Sproer C."/>
            <person name="Gronow S."/>
            <person name="Severitt S."/>
            <person name="Schroder I."/>
            <person name="Tallon L."/>
            <person name="Sadzewicz L."/>
            <person name="Zhao X."/>
            <person name="Boylan J."/>
            <person name="Ott S."/>
            <person name="Bowen H."/>
            <person name="Vavikolanu K."/>
            <person name="Mehta A."/>
            <person name="Aluvathingal J."/>
            <person name="Nadendla S."/>
            <person name="Lowell S."/>
            <person name="Myers T."/>
            <person name="Yan Y."/>
            <person name="Sichtig H."/>
        </authorList>
    </citation>
    <scope>NUCLEOTIDE SEQUENCE [LARGE SCALE GENOMIC DNA]</scope>
    <source>
        <strain evidence="8 9">FDAARGOS_990</strain>
    </source>
</reference>
<dbReference type="GO" id="GO:0016811">
    <property type="term" value="F:hydrolase activity, acting on carbon-nitrogen (but not peptide) bonds, in linear amides"/>
    <property type="evidence" value="ECO:0007669"/>
    <property type="project" value="InterPro"/>
</dbReference>
<name>A0A7T3ZY12_9MICO</name>
<dbReference type="GO" id="GO:0017000">
    <property type="term" value="P:antibiotic biosynthetic process"/>
    <property type="evidence" value="ECO:0007669"/>
    <property type="project" value="InterPro"/>
</dbReference>
<keyword evidence="5" id="KW-0106">Calcium</keyword>
<dbReference type="EMBL" id="CP065989">
    <property type="protein sequence ID" value="QQB13802.1"/>
    <property type="molecule type" value="Genomic_DNA"/>
</dbReference>
<feature type="binding site" evidence="5">
    <location>
        <position position="473"/>
    </location>
    <ligand>
        <name>Ca(2+)</name>
        <dbReference type="ChEBI" id="CHEBI:29108"/>
    </ligand>
</feature>
<dbReference type="InterPro" id="IPR002692">
    <property type="entry name" value="S45"/>
</dbReference>
<sequence>MAAAEPDAPSALESAMRPPSGTYLHLSRRIVLRVLAGLVVLALLAVLLGIVVVRRSFPTTDGEISLPGLDAQVTVTRDGSGIPTIEASTSHDLFLAQGFVHAQDRFWEMDFRRKVTAGRLSEYFGPSQYGTDAFIRTLGWRKVAEEEVAQLDATTLGYYEAYAEGVNAYLKDRSPTEVSLEYGILGLQAGPIEIEEWTPADSVAWLKAMAWDLRSNLEDEIDRAITSAALTEEQMADIYPDYPYDERPTIIDGPPGDAPAAPADDPPDGQSATGGTTDSGDDPATTSAGRSGDPTTTSAGRSGDPTTTSAGRSGDPTTTSAGRSDDPATTSAGNDSAPKAGGSLTPDSGPNAGPASNGPASNGTLPEDLGELDARLREIPGLLGMNSRDIGSNSWVVSGALTDTGAPLLANDPHLSPAMPSVWYQVGLRCSQVTPACPFDVSGFSFSGLPGVVIGHNQSIAWGMTNLGPDVTDLVVEKIDDADAIYDDERERVVTRQETIRIAKEEPRTMTIWETKHGPIVSGLDDTYRTVLDSTTGAESPSADSGLAGARYQLALEWTALTPGRTASAIFALNKATNWEEFRAAAELFDVPSQNLVYADVEGNIGYQAPGKIPRRGTADGMLPRQGWDSDQDWQGWIGFDELPSALNPERGWIVTANNPVTRPGESVRLGDDYDDGDRATRITDLLTEAIAAGPVSADDFAAIQGDDRNPLADTLVPRLLALEANGDPDIEAAQEMLRTWDGRDSADSAGAAYFNVVVSTILAEVFAPKLPAEVRPSGGSRWYLVIDDLLAEPESPWWTDADVTGRDEALTRALGSAWTRTADLLGPEPVTWRWGTLHELTIKNASLGESGITAVEKLFNRGPFEVSGGSGVVNATGWDAAVGFETDWVPSMRQIIDVGDFDRSRWINLTGASGHAFNPNYADQTEDWAANRTRRWAYSPAAVAAAAEDTLVLTP</sequence>
<dbReference type="AlphaFoldDB" id="A0A7T3ZY12"/>
<dbReference type="InterPro" id="IPR043146">
    <property type="entry name" value="Penicillin_amidase_N_B-knob"/>
</dbReference>